<name>A0A179S969_9HYPH</name>
<accession>A0A179S969</accession>
<sequence length="89" mass="9768">MTPVRYEVILATRRGVRVLTARAEREVALMAESVLRRHEGEAPGIGVTVACPDSGARRRLASYLADLMSELDRDRRGAVPIPDRRGTGP</sequence>
<protein>
    <submittedName>
        <fullName evidence="1">Uncharacterized protein</fullName>
    </submittedName>
</protein>
<reference evidence="1 2" key="1">
    <citation type="submission" date="2016-04" db="EMBL/GenBank/DDBJ databases">
        <authorList>
            <person name="Evans L.H."/>
            <person name="Alamgir A."/>
            <person name="Owens N."/>
            <person name="Weber N.D."/>
            <person name="Virtaneva K."/>
            <person name="Barbian K."/>
            <person name="Babar A."/>
            <person name="Rosenke K."/>
        </authorList>
    </citation>
    <scope>NUCLEOTIDE SEQUENCE [LARGE SCALE GENOMIC DNA]</scope>
    <source>
        <strain evidence="1 2">PMB02</strain>
    </source>
</reference>
<dbReference type="AlphaFoldDB" id="A0A179S969"/>
<proteinExistence type="predicted"/>
<organism evidence="1 2">
    <name type="scientific">Methylobacterium platani</name>
    <dbReference type="NCBI Taxonomy" id="427683"/>
    <lineage>
        <taxon>Bacteria</taxon>
        <taxon>Pseudomonadati</taxon>
        <taxon>Pseudomonadota</taxon>
        <taxon>Alphaproteobacteria</taxon>
        <taxon>Hyphomicrobiales</taxon>
        <taxon>Methylobacteriaceae</taxon>
        <taxon>Methylobacterium</taxon>
    </lineage>
</organism>
<dbReference type="Proteomes" id="UP000078316">
    <property type="component" value="Unassembled WGS sequence"/>
</dbReference>
<dbReference type="EMBL" id="LWHQ01000027">
    <property type="protein sequence ID" value="OAS24091.1"/>
    <property type="molecule type" value="Genomic_DNA"/>
</dbReference>
<evidence type="ECO:0000313" key="2">
    <source>
        <dbReference type="Proteomes" id="UP000078316"/>
    </source>
</evidence>
<gene>
    <name evidence="1" type="ORF">A5481_15100</name>
</gene>
<evidence type="ECO:0000313" key="1">
    <source>
        <dbReference type="EMBL" id="OAS24091.1"/>
    </source>
</evidence>
<comment type="caution">
    <text evidence="1">The sequence shown here is derived from an EMBL/GenBank/DDBJ whole genome shotgun (WGS) entry which is preliminary data.</text>
</comment>
<dbReference type="OrthoDB" id="7999770at2"/>
<dbReference type="RefSeq" id="WP_048432775.1">
    <property type="nucleotide sequence ID" value="NZ_LWHQ01000027.1"/>
</dbReference>